<dbReference type="Pfam" id="PF00133">
    <property type="entry name" value="tRNA-synt_1"/>
    <property type="match status" value="1"/>
</dbReference>
<keyword evidence="13" id="KW-1185">Reference proteome</keyword>
<evidence type="ECO:0000259" key="10">
    <source>
        <dbReference type="Pfam" id="PF00133"/>
    </source>
</evidence>
<dbReference type="InterPro" id="IPR014729">
    <property type="entry name" value="Rossmann-like_a/b/a_fold"/>
</dbReference>
<dbReference type="GO" id="GO:0005737">
    <property type="term" value="C:cytoplasm"/>
    <property type="evidence" value="ECO:0007669"/>
    <property type="project" value="UniProtKB-UniRule"/>
</dbReference>
<gene>
    <name evidence="12" type="ordered locus">Tter_0977</name>
</gene>
<accession>D1CG38</accession>
<evidence type="ECO:0000313" key="12">
    <source>
        <dbReference type="EMBL" id="ACZ41894.1"/>
    </source>
</evidence>
<evidence type="ECO:0000256" key="8">
    <source>
        <dbReference type="ARBA" id="ARBA00048359"/>
    </source>
</evidence>
<dbReference type="InterPro" id="IPR023586">
    <property type="entry name" value="Ile-tRNA-ligase_type2"/>
</dbReference>
<keyword evidence="3" id="KW-0547">Nucleotide-binding</keyword>
<dbReference type="OrthoDB" id="9810365at2"/>
<dbReference type="SUPFAM" id="SSF50677">
    <property type="entry name" value="ValRS/IleRS/LeuRS editing domain"/>
    <property type="match status" value="1"/>
</dbReference>
<evidence type="ECO:0000256" key="7">
    <source>
        <dbReference type="ARBA" id="ARBA00025217"/>
    </source>
</evidence>
<evidence type="ECO:0000256" key="4">
    <source>
        <dbReference type="ARBA" id="ARBA00022840"/>
    </source>
</evidence>
<evidence type="ECO:0000256" key="6">
    <source>
        <dbReference type="ARBA" id="ARBA00023146"/>
    </source>
</evidence>
<dbReference type="InterPro" id="IPR009080">
    <property type="entry name" value="tRNAsynth_Ia_anticodon-bd"/>
</dbReference>
<dbReference type="Proteomes" id="UP000000323">
    <property type="component" value="Chromosome 1"/>
</dbReference>
<dbReference type="GO" id="GO:0002161">
    <property type="term" value="F:aminoacyl-tRNA deacylase activity"/>
    <property type="evidence" value="ECO:0007669"/>
    <property type="project" value="InterPro"/>
</dbReference>
<dbReference type="CDD" id="cd07961">
    <property type="entry name" value="Anticodon_Ia_Ile_ABEc"/>
    <property type="match status" value="1"/>
</dbReference>
<organism evidence="12 13">
    <name type="scientific">Thermobaculum terrenum (strain ATCC BAA-798 / CCMEE 7001 / YNP1)</name>
    <dbReference type="NCBI Taxonomy" id="525904"/>
    <lineage>
        <taxon>Bacteria</taxon>
        <taxon>Bacillati</taxon>
        <taxon>Chloroflexota</taxon>
        <taxon>Chloroflexia</taxon>
        <taxon>Candidatus Thermobaculales</taxon>
        <taxon>Candidatus Thermobaculaceae</taxon>
        <taxon>Thermobaculum</taxon>
    </lineage>
</organism>
<dbReference type="Pfam" id="PF08264">
    <property type="entry name" value="Anticodon_1"/>
    <property type="match status" value="1"/>
</dbReference>
<dbReference type="GO" id="GO:0006428">
    <property type="term" value="P:isoleucyl-tRNA aminoacylation"/>
    <property type="evidence" value="ECO:0007669"/>
    <property type="project" value="UniProtKB-UniRule"/>
</dbReference>
<comment type="catalytic activity">
    <reaction evidence="8">
        <text>tRNA(Ile) + L-isoleucine + ATP = L-isoleucyl-tRNA(Ile) + AMP + diphosphate</text>
        <dbReference type="Rhea" id="RHEA:11060"/>
        <dbReference type="Rhea" id="RHEA-COMP:9666"/>
        <dbReference type="Rhea" id="RHEA-COMP:9695"/>
        <dbReference type="ChEBI" id="CHEBI:30616"/>
        <dbReference type="ChEBI" id="CHEBI:33019"/>
        <dbReference type="ChEBI" id="CHEBI:58045"/>
        <dbReference type="ChEBI" id="CHEBI:78442"/>
        <dbReference type="ChEBI" id="CHEBI:78528"/>
        <dbReference type="ChEBI" id="CHEBI:456215"/>
        <dbReference type="EC" id="6.1.1.5"/>
    </reaction>
</comment>
<dbReference type="EMBL" id="CP001825">
    <property type="protein sequence ID" value="ACZ41894.1"/>
    <property type="molecule type" value="Genomic_DNA"/>
</dbReference>
<evidence type="ECO:0000256" key="9">
    <source>
        <dbReference type="NCBIfam" id="TIGR00392"/>
    </source>
</evidence>
<dbReference type="AlphaFoldDB" id="D1CG38"/>
<dbReference type="SUPFAM" id="SSF47323">
    <property type="entry name" value="Anticodon-binding domain of a subclass of class I aminoacyl-tRNA synthetases"/>
    <property type="match status" value="2"/>
</dbReference>
<dbReference type="InterPro" id="IPR002301">
    <property type="entry name" value="Ile-tRNA-ligase"/>
</dbReference>
<dbReference type="InterPro" id="IPR009008">
    <property type="entry name" value="Val/Leu/Ile-tRNA-synth_edit"/>
</dbReference>
<dbReference type="PANTHER" id="PTHR42780:SF1">
    <property type="entry name" value="ISOLEUCINE--TRNA LIGASE, CYTOPLASMIC"/>
    <property type="match status" value="1"/>
</dbReference>
<dbReference type="NCBIfam" id="TIGR00392">
    <property type="entry name" value="ileS"/>
    <property type="match status" value="1"/>
</dbReference>
<dbReference type="EC" id="6.1.1.5" evidence="1 9"/>
<dbReference type="STRING" id="525904.Tter_0977"/>
<dbReference type="PANTHER" id="PTHR42780">
    <property type="entry name" value="SOLEUCYL-TRNA SYNTHETASE"/>
    <property type="match status" value="1"/>
</dbReference>
<dbReference type="InterPro" id="IPR002300">
    <property type="entry name" value="aa-tRNA-synth_Ia"/>
</dbReference>
<dbReference type="PRINTS" id="PR00984">
    <property type="entry name" value="TRNASYNTHILE"/>
</dbReference>
<keyword evidence="6 12" id="KW-0030">Aminoacyl-tRNA synthetase</keyword>
<comment type="function">
    <text evidence="7">Catalyzes the attachment of isoleucine to tRNA(Ile). As IleRS can inadvertently accommodate and process structurally similar amino acids such as valine, to avoid such errors it has two additional distinct tRNA(Ile)-dependent editing activities. One activity is designated as 'pretransfer' editing and involves the hydrolysis of activated Val-AMP. The other activity is designated 'posttransfer' editing and involves deacylation of mischarged Val-tRNA(Ile).</text>
</comment>
<feature type="domain" description="Methionyl/Valyl/Leucyl/Isoleucyl-tRNA synthetase anticodon-binding" evidence="11">
    <location>
        <begin position="680"/>
        <end position="832"/>
    </location>
</feature>
<evidence type="ECO:0000256" key="5">
    <source>
        <dbReference type="ARBA" id="ARBA00022917"/>
    </source>
</evidence>
<dbReference type="InterPro" id="IPR033709">
    <property type="entry name" value="Anticodon_Ile_ABEc"/>
</dbReference>
<dbReference type="Pfam" id="PF19302">
    <property type="entry name" value="DUF5915"/>
    <property type="match status" value="1"/>
</dbReference>
<dbReference type="Gene3D" id="1.10.730.10">
    <property type="entry name" value="Isoleucyl-tRNA Synthetase, Domain 1"/>
    <property type="match status" value="1"/>
</dbReference>
<evidence type="ECO:0000256" key="2">
    <source>
        <dbReference type="ARBA" id="ARBA00022598"/>
    </source>
</evidence>
<keyword evidence="4" id="KW-0067">ATP-binding</keyword>
<dbReference type="GO" id="GO:0000049">
    <property type="term" value="F:tRNA binding"/>
    <property type="evidence" value="ECO:0007669"/>
    <property type="project" value="InterPro"/>
</dbReference>
<protein>
    <recommendedName>
        <fullName evidence="1 9">Isoleucine--tRNA ligase</fullName>
        <ecNumber evidence="1 9">6.1.1.5</ecNumber>
    </recommendedName>
</protein>
<dbReference type="Gene3D" id="3.40.50.620">
    <property type="entry name" value="HUPs"/>
    <property type="match status" value="2"/>
</dbReference>
<dbReference type="GO" id="GO:0004822">
    <property type="term" value="F:isoleucine-tRNA ligase activity"/>
    <property type="evidence" value="ECO:0007669"/>
    <property type="project" value="UniProtKB-UniRule"/>
</dbReference>
<dbReference type="InterPro" id="IPR013155">
    <property type="entry name" value="M/V/L/I-tRNA-synth_anticd-bd"/>
</dbReference>
<dbReference type="KEGG" id="ttr:Tter_0977"/>
<sequence length="1049" mass="121683">MFKEVENKSDFVKLEHEVQNWWNQNQILEKYLHKNDNSPERFSFLDGPITANNPMGVHHAWGRTYKDVVQRYHTMLGHRQRYQNGFDCQGLWVEVEVEKELGLKTKRDIEKFGIDRFVEECKKRVLHFADVITRQSIRLAEWMDWDNSYFTMSDENNYTIWGFLKKCYEKGWIYKGHDVMPWCPRCGTGISQHEIVTEGYREIQHLSLFVKFPLLERDNEHLLVWTTTPWTLTSNVAAAVNPDLDYVKIRQGDEIYYLAADAVKNAIKGDYEEVTRLKGADLLGWKYKGPFDELPAQVQEHRVIAWDEVSPEEGTGIVHIAPGCGQEDFALSKEFDLPVIAPIDESGVFLEGFGQLTGKYVHDVAKDIADNLRAKGILYRTQNYLHRYPVCWRCGTELVFRLVDEWFISMDELRPLLMDITEQINWIPSFGKDRELDWLRNMEDWMISKKRYWGLALPIYECQKCGTFEVIGSETELKERAVEGWEQFEGHSPHRPWVDAVKIACKNCGEKVSRIPDVGNPWLDAGIVPFSTLCYRHDRKYWEEWFPADFITESFPGQFRNWFYSLLTMSATLEGKPPFKTVLGYALMRDEKGEEMHKSKGNAIWFDDAADKMGVDVMRWLFCSHNPAQNLNFGYRIGDEVRRRFILPLWNSYSFFVTYARLDNYTPTTEFDKNHLTLLDRWILSRLNTLINDVRYFMDQYDMMNATKKIERFVIDELSNWYIRRNRRRFWKSINDADKQAAYYTLYNCMVTLSKLVAPFIPFIAEEMYQNLVRTHNPASPESVHLCDFPVSNPEMLDAELERSMEAVLQVVELGRAARNESNIKVRQPLRRILVKTPDAQSAEYVKRLQDQILDELNIKEMKLVASAGDLVEYTILPNLPVLGPKYGKLVPKIRQALSIMDASSVAQKVASGEAVSIDVEGQKIELQPEEILVRENNRPGLASASANGYVVALDTEITEDLLHEGIARDVVRHVQSMRKSAGLEIEDRIRIYLQGGDDVLRAIDKYADYIRNETLAESINTQGSPDGAYQEKLEINDQEVLVGIVKVS</sequence>
<dbReference type="HOGENOM" id="CLU_001493_1_1_0"/>
<evidence type="ECO:0000259" key="11">
    <source>
        <dbReference type="Pfam" id="PF08264"/>
    </source>
</evidence>
<reference evidence="13" key="1">
    <citation type="journal article" date="2010" name="Stand. Genomic Sci.">
        <title>Complete genome sequence of 'Thermobaculum terrenum' type strain (YNP1).</title>
        <authorList>
            <person name="Kiss H."/>
            <person name="Cleland D."/>
            <person name="Lapidus A."/>
            <person name="Lucas S."/>
            <person name="Glavina Del Rio T."/>
            <person name="Nolan M."/>
            <person name="Tice H."/>
            <person name="Han C."/>
            <person name="Goodwin L."/>
            <person name="Pitluck S."/>
            <person name="Liolios K."/>
            <person name="Ivanova N."/>
            <person name="Mavromatis K."/>
            <person name="Ovchinnikova G."/>
            <person name="Pati A."/>
            <person name="Chen A."/>
            <person name="Palaniappan K."/>
            <person name="Land M."/>
            <person name="Hauser L."/>
            <person name="Chang Y."/>
            <person name="Jeffries C."/>
            <person name="Lu M."/>
            <person name="Brettin T."/>
            <person name="Detter J."/>
            <person name="Goker M."/>
            <person name="Tindall B."/>
            <person name="Beck B."/>
            <person name="McDermott T."/>
            <person name="Woyke T."/>
            <person name="Bristow J."/>
            <person name="Eisen J."/>
            <person name="Markowitz V."/>
            <person name="Hugenholtz P."/>
            <person name="Kyrpides N."/>
            <person name="Klenk H."/>
            <person name="Cheng J."/>
        </authorList>
    </citation>
    <scope>NUCLEOTIDE SEQUENCE [LARGE SCALE GENOMIC DNA]</scope>
    <source>
        <strain evidence="13">ATCC BAA-798 / YNP1</strain>
    </source>
</reference>
<evidence type="ECO:0000256" key="1">
    <source>
        <dbReference type="ARBA" id="ARBA00013165"/>
    </source>
</evidence>
<dbReference type="SUPFAM" id="SSF52374">
    <property type="entry name" value="Nucleotidylyl transferase"/>
    <property type="match status" value="1"/>
</dbReference>
<evidence type="ECO:0000256" key="3">
    <source>
        <dbReference type="ARBA" id="ARBA00022741"/>
    </source>
</evidence>
<dbReference type="RefSeq" id="WP_012874929.1">
    <property type="nucleotide sequence ID" value="NC_013525.1"/>
</dbReference>
<feature type="domain" description="Aminoacyl-tRNA synthetase class Ia" evidence="10">
    <location>
        <begin position="18"/>
        <end position="632"/>
    </location>
</feature>
<name>D1CG38_THET1</name>
<proteinExistence type="predicted"/>
<evidence type="ECO:0000313" key="13">
    <source>
        <dbReference type="Proteomes" id="UP000000323"/>
    </source>
</evidence>
<dbReference type="eggNOG" id="COG0060">
    <property type="taxonomic scope" value="Bacteria"/>
</dbReference>
<keyword evidence="2" id="KW-0436">Ligase</keyword>
<dbReference type="GO" id="GO:0005524">
    <property type="term" value="F:ATP binding"/>
    <property type="evidence" value="ECO:0007669"/>
    <property type="project" value="UniProtKB-KW"/>
</dbReference>
<keyword evidence="5" id="KW-0648">Protein biosynthesis</keyword>